<keyword evidence="9" id="KW-0472">Membrane</keyword>
<feature type="domain" description="Porin" evidence="11">
    <location>
        <begin position="5"/>
        <end position="337"/>
    </location>
</feature>
<keyword evidence="4" id="KW-1134">Transmembrane beta strand</keyword>
<dbReference type="Proteomes" id="UP000237811">
    <property type="component" value="Unassembled WGS sequence"/>
</dbReference>
<gene>
    <name evidence="12" type="ORF">C6P99_18985</name>
</gene>
<dbReference type="Pfam" id="PF13609">
    <property type="entry name" value="Porin_4"/>
    <property type="match status" value="1"/>
</dbReference>
<dbReference type="InterPro" id="IPR001702">
    <property type="entry name" value="Porin_Gram-ve"/>
</dbReference>
<dbReference type="InterPro" id="IPR002299">
    <property type="entry name" value="Porin_Neis"/>
</dbReference>
<organism evidence="12 13">
    <name type="scientific">Burkholderia multivorans</name>
    <dbReference type="NCBI Taxonomy" id="87883"/>
    <lineage>
        <taxon>Bacteria</taxon>
        <taxon>Pseudomonadati</taxon>
        <taxon>Pseudomonadota</taxon>
        <taxon>Betaproteobacteria</taxon>
        <taxon>Burkholderiales</taxon>
        <taxon>Burkholderiaceae</taxon>
        <taxon>Burkholderia</taxon>
        <taxon>Burkholderia cepacia complex</taxon>
    </lineage>
</organism>
<protein>
    <submittedName>
        <fullName evidence="12">Porin</fullName>
    </submittedName>
</protein>
<dbReference type="PRINTS" id="PR00182">
    <property type="entry name" value="ECOLNEIPORIN"/>
</dbReference>
<dbReference type="CDD" id="cd00342">
    <property type="entry name" value="gram_neg_porins"/>
    <property type="match status" value="1"/>
</dbReference>
<keyword evidence="5" id="KW-0812">Transmembrane</keyword>
<dbReference type="EMBL" id="PVFR01000058">
    <property type="protein sequence ID" value="PRE45518.1"/>
    <property type="molecule type" value="Genomic_DNA"/>
</dbReference>
<keyword evidence="6" id="KW-0732">Signal</keyword>
<proteinExistence type="predicted"/>
<reference evidence="12 13" key="1">
    <citation type="submission" date="2018-03" db="EMBL/GenBank/DDBJ databases">
        <authorList>
            <person name="Nguyen K."/>
            <person name="Fouts D."/>
            <person name="Sutton G."/>
        </authorList>
    </citation>
    <scope>NUCLEOTIDE SEQUENCE [LARGE SCALE GENOMIC DNA]</scope>
    <source>
        <strain evidence="12 13">AU14328</strain>
    </source>
</reference>
<dbReference type="PANTHER" id="PTHR34501:SF9">
    <property type="entry name" value="MAJOR OUTER MEMBRANE PROTEIN P.IA"/>
    <property type="match status" value="1"/>
</dbReference>
<sequence length="376" mass="39134">MSAGATAHAENSVTLYGIVDAGIAYVHNSAGTGGVNQSSLVRFSSGTMSGSRWGLRGSEALGNGLQAVFQLENGFNSGTGTLNQGGREFGRKAIVGLSSASWGTLTLGRQYDPVVDLVQPLTGDSYFSGTFATPGDIDNYDNGSRINNSVKYASPDLHGFNLEAMYAFGGTAGSVSDGQTYGLGASYTNGPLALAAGYFFANGGRTATNGVRSWSGSADTLFNTVINSGYSSAKSMQIARAGARYNVGELTFGISYSNIQYGRDNLSTFDETETFNSGALLLAYRFNPTSRAGFGYNFTKSSGAASARYHQFNLGYDYALSKQTDLYALAAYQRASGTTESASGHAIAADASIGSYGINSGANSQALAAVGIRHKF</sequence>
<keyword evidence="8" id="KW-0626">Porin</keyword>
<evidence type="ECO:0000313" key="13">
    <source>
        <dbReference type="Proteomes" id="UP000237811"/>
    </source>
</evidence>
<evidence type="ECO:0000256" key="4">
    <source>
        <dbReference type="ARBA" id="ARBA00022452"/>
    </source>
</evidence>
<dbReference type="InterPro" id="IPR033900">
    <property type="entry name" value="Gram_neg_porin_domain"/>
</dbReference>
<dbReference type="InterPro" id="IPR050298">
    <property type="entry name" value="Gram-neg_bact_OMP"/>
</dbReference>
<evidence type="ECO:0000259" key="11">
    <source>
        <dbReference type="Pfam" id="PF13609"/>
    </source>
</evidence>
<dbReference type="GO" id="GO:0015288">
    <property type="term" value="F:porin activity"/>
    <property type="evidence" value="ECO:0007669"/>
    <property type="project" value="UniProtKB-KW"/>
</dbReference>
<dbReference type="PRINTS" id="PR00184">
    <property type="entry name" value="NEISSPPORIN"/>
</dbReference>
<evidence type="ECO:0000256" key="7">
    <source>
        <dbReference type="ARBA" id="ARBA00023065"/>
    </source>
</evidence>
<comment type="subcellular location">
    <subcellularLocation>
        <location evidence="1">Cell outer membrane</location>
        <topology evidence="1">Multi-pass membrane protein</topology>
    </subcellularLocation>
</comment>
<dbReference type="PANTHER" id="PTHR34501">
    <property type="entry name" value="PROTEIN YDDL-RELATED"/>
    <property type="match status" value="1"/>
</dbReference>
<comment type="caution">
    <text evidence="12">The sequence shown here is derived from an EMBL/GenBank/DDBJ whole genome shotgun (WGS) entry which is preliminary data.</text>
</comment>
<evidence type="ECO:0000256" key="6">
    <source>
        <dbReference type="ARBA" id="ARBA00022729"/>
    </source>
</evidence>
<keyword evidence="3" id="KW-0813">Transport</keyword>
<evidence type="ECO:0000256" key="8">
    <source>
        <dbReference type="ARBA" id="ARBA00023114"/>
    </source>
</evidence>
<dbReference type="GO" id="GO:0034220">
    <property type="term" value="P:monoatomic ion transmembrane transport"/>
    <property type="evidence" value="ECO:0007669"/>
    <property type="project" value="InterPro"/>
</dbReference>
<dbReference type="AlphaFoldDB" id="A0AB37AST6"/>
<evidence type="ECO:0000256" key="9">
    <source>
        <dbReference type="ARBA" id="ARBA00023136"/>
    </source>
</evidence>
<evidence type="ECO:0000256" key="5">
    <source>
        <dbReference type="ARBA" id="ARBA00022692"/>
    </source>
</evidence>
<evidence type="ECO:0000256" key="2">
    <source>
        <dbReference type="ARBA" id="ARBA00011233"/>
    </source>
</evidence>
<dbReference type="Gene3D" id="2.40.160.10">
    <property type="entry name" value="Porin"/>
    <property type="match status" value="1"/>
</dbReference>
<accession>A0AB37AST6</accession>
<evidence type="ECO:0000256" key="10">
    <source>
        <dbReference type="ARBA" id="ARBA00023237"/>
    </source>
</evidence>
<evidence type="ECO:0000256" key="1">
    <source>
        <dbReference type="ARBA" id="ARBA00004571"/>
    </source>
</evidence>
<comment type="subunit">
    <text evidence="2">Homotrimer.</text>
</comment>
<keyword evidence="7" id="KW-0406">Ion transport</keyword>
<name>A0AB37AST6_9BURK</name>
<dbReference type="SUPFAM" id="SSF56935">
    <property type="entry name" value="Porins"/>
    <property type="match status" value="1"/>
</dbReference>
<dbReference type="GO" id="GO:0046930">
    <property type="term" value="C:pore complex"/>
    <property type="evidence" value="ECO:0007669"/>
    <property type="project" value="UniProtKB-KW"/>
</dbReference>
<evidence type="ECO:0000313" key="12">
    <source>
        <dbReference type="EMBL" id="PRE45518.1"/>
    </source>
</evidence>
<keyword evidence="10" id="KW-0998">Cell outer membrane</keyword>
<dbReference type="InterPro" id="IPR023614">
    <property type="entry name" value="Porin_dom_sf"/>
</dbReference>
<evidence type="ECO:0000256" key="3">
    <source>
        <dbReference type="ARBA" id="ARBA00022448"/>
    </source>
</evidence>
<dbReference type="GO" id="GO:0009279">
    <property type="term" value="C:cell outer membrane"/>
    <property type="evidence" value="ECO:0007669"/>
    <property type="project" value="UniProtKB-SubCell"/>
</dbReference>